<dbReference type="GO" id="GO:0000287">
    <property type="term" value="F:magnesium ion binding"/>
    <property type="evidence" value="ECO:0007669"/>
    <property type="project" value="TreeGrafter"/>
</dbReference>
<gene>
    <name evidence="1" type="primary">ycsE_5</name>
    <name evidence="1" type="ORF">SDC9_62278</name>
</gene>
<sequence>MTKIRLCALDVDGTLIDSSLAITEGVARAVDTLEQAGIIPAVVTGRTVKELEVLRARFPYLRYFIVSNGAYAFDSVTGACFYKNLLPLELAKSVVQEAQNYSVMIDIYADGASYVDAAAWANKAAYRVEFLTHPSLGPARIPTEDVGAFLASRTSDVEKLYISFEYLADLEKLHAFCQKLPVDLVVSIHDGLEVNQRGVEKGSGLKALCGLLGILPEETAAIGDGFADIPMLRCAGLPIAMGNAAEEVKAAAKLVAPDHDHDGAAWAIEQILAAQ</sequence>
<protein>
    <submittedName>
        <fullName evidence="1">5-amino-6-(5-phospho-D-ribitylamino)uracil phosphatase YcsE</fullName>
        <ecNumber evidence="1">3.1.3.104</ecNumber>
    </submittedName>
</protein>
<dbReference type="GO" id="GO:0043726">
    <property type="term" value="F:5-amino-6-(5-phosphoribitylamino)uracil phosphatase activity"/>
    <property type="evidence" value="ECO:0007669"/>
    <property type="project" value="UniProtKB-EC"/>
</dbReference>
<dbReference type="EC" id="3.1.3.104" evidence="1"/>
<dbReference type="SFLD" id="SFLDS00003">
    <property type="entry name" value="Haloacid_Dehalogenase"/>
    <property type="match status" value="1"/>
</dbReference>
<name>A0A644XP90_9ZZZZ</name>
<keyword evidence="1" id="KW-0378">Hydrolase</keyword>
<reference evidence="1" key="1">
    <citation type="submission" date="2019-08" db="EMBL/GenBank/DDBJ databases">
        <authorList>
            <person name="Kucharzyk K."/>
            <person name="Murdoch R.W."/>
            <person name="Higgins S."/>
            <person name="Loffler F."/>
        </authorList>
    </citation>
    <scope>NUCLEOTIDE SEQUENCE</scope>
</reference>
<accession>A0A644XP90</accession>
<dbReference type="GO" id="GO:0005829">
    <property type="term" value="C:cytosol"/>
    <property type="evidence" value="ECO:0007669"/>
    <property type="project" value="TreeGrafter"/>
</dbReference>
<dbReference type="Gene3D" id="3.30.1240.10">
    <property type="match status" value="1"/>
</dbReference>
<dbReference type="AlphaFoldDB" id="A0A644XP90"/>
<dbReference type="SFLD" id="SFLDG01140">
    <property type="entry name" value="C2.B:_Phosphomannomutase_and_P"/>
    <property type="match status" value="1"/>
</dbReference>
<organism evidence="1">
    <name type="scientific">bioreactor metagenome</name>
    <dbReference type="NCBI Taxonomy" id="1076179"/>
    <lineage>
        <taxon>unclassified sequences</taxon>
        <taxon>metagenomes</taxon>
        <taxon>ecological metagenomes</taxon>
    </lineage>
</organism>
<comment type="caution">
    <text evidence="1">The sequence shown here is derived from an EMBL/GenBank/DDBJ whole genome shotgun (WGS) entry which is preliminary data.</text>
</comment>
<dbReference type="InterPro" id="IPR036412">
    <property type="entry name" value="HAD-like_sf"/>
</dbReference>
<dbReference type="PANTHER" id="PTHR10000:SF8">
    <property type="entry name" value="HAD SUPERFAMILY HYDROLASE-LIKE, TYPE 3"/>
    <property type="match status" value="1"/>
</dbReference>
<dbReference type="Gene3D" id="3.40.50.1000">
    <property type="entry name" value="HAD superfamily/HAD-like"/>
    <property type="match status" value="1"/>
</dbReference>
<evidence type="ECO:0000313" key="1">
    <source>
        <dbReference type="EMBL" id="MPM15904.1"/>
    </source>
</evidence>
<dbReference type="InterPro" id="IPR023214">
    <property type="entry name" value="HAD_sf"/>
</dbReference>
<dbReference type="Pfam" id="PF08282">
    <property type="entry name" value="Hydrolase_3"/>
    <property type="match status" value="1"/>
</dbReference>
<dbReference type="EMBL" id="VSSQ01002519">
    <property type="protein sequence ID" value="MPM15904.1"/>
    <property type="molecule type" value="Genomic_DNA"/>
</dbReference>
<dbReference type="InterPro" id="IPR006379">
    <property type="entry name" value="HAD-SF_hydro_IIB"/>
</dbReference>
<proteinExistence type="predicted"/>
<dbReference type="InterPro" id="IPR000150">
    <property type="entry name" value="Cof"/>
</dbReference>
<dbReference type="NCBIfam" id="TIGR00099">
    <property type="entry name" value="Cof-subfamily"/>
    <property type="match status" value="1"/>
</dbReference>
<dbReference type="PANTHER" id="PTHR10000">
    <property type="entry name" value="PHOSPHOSERINE PHOSPHATASE"/>
    <property type="match status" value="1"/>
</dbReference>
<dbReference type="SUPFAM" id="SSF56784">
    <property type="entry name" value="HAD-like"/>
    <property type="match status" value="1"/>
</dbReference>
<dbReference type="NCBIfam" id="TIGR01484">
    <property type="entry name" value="HAD-SF-IIB"/>
    <property type="match status" value="1"/>
</dbReference>